<feature type="region of interest" description="Disordered" evidence="1">
    <location>
        <begin position="1"/>
        <end position="45"/>
    </location>
</feature>
<sequence>NDVQGGNRNTVEHEVLAGNSAGSTQESDAPTTEGQSQNKKRGITKGYEVMKRVQDGTKIGGIFLPENGQSFVGPNVNLLKTEIGVITRLMAPLRKYYWSELTEAEKQPLFAKLETEFDINSNDVAIKKILSSRMQKRFLNYKHHCNKHYNKDPLTARS</sequence>
<dbReference type="Proteomes" id="UP001154282">
    <property type="component" value="Unassembled WGS sequence"/>
</dbReference>
<protein>
    <submittedName>
        <fullName evidence="2">Uncharacterized protein</fullName>
    </submittedName>
</protein>
<gene>
    <name evidence="2" type="ORF">LITE_LOCUS28821</name>
</gene>
<comment type="caution">
    <text evidence="2">The sequence shown here is derived from an EMBL/GenBank/DDBJ whole genome shotgun (WGS) entry which is preliminary data.</text>
</comment>
<dbReference type="EMBL" id="CAMGYJ010000007">
    <property type="protein sequence ID" value="CAI0445970.1"/>
    <property type="molecule type" value="Genomic_DNA"/>
</dbReference>
<evidence type="ECO:0000256" key="1">
    <source>
        <dbReference type="SAM" id="MobiDB-lite"/>
    </source>
</evidence>
<organism evidence="2 3">
    <name type="scientific">Linum tenue</name>
    <dbReference type="NCBI Taxonomy" id="586396"/>
    <lineage>
        <taxon>Eukaryota</taxon>
        <taxon>Viridiplantae</taxon>
        <taxon>Streptophyta</taxon>
        <taxon>Embryophyta</taxon>
        <taxon>Tracheophyta</taxon>
        <taxon>Spermatophyta</taxon>
        <taxon>Magnoliopsida</taxon>
        <taxon>eudicotyledons</taxon>
        <taxon>Gunneridae</taxon>
        <taxon>Pentapetalae</taxon>
        <taxon>rosids</taxon>
        <taxon>fabids</taxon>
        <taxon>Malpighiales</taxon>
        <taxon>Linaceae</taxon>
        <taxon>Linum</taxon>
    </lineage>
</organism>
<reference evidence="2" key="1">
    <citation type="submission" date="2022-08" db="EMBL/GenBank/DDBJ databases">
        <authorList>
            <person name="Gutierrez-Valencia J."/>
        </authorList>
    </citation>
    <scope>NUCLEOTIDE SEQUENCE</scope>
</reference>
<evidence type="ECO:0000313" key="2">
    <source>
        <dbReference type="EMBL" id="CAI0445970.1"/>
    </source>
</evidence>
<feature type="non-terminal residue" evidence="2">
    <location>
        <position position="1"/>
    </location>
</feature>
<evidence type="ECO:0000313" key="3">
    <source>
        <dbReference type="Proteomes" id="UP001154282"/>
    </source>
</evidence>
<proteinExistence type="predicted"/>
<accession>A0AAV0MI70</accession>
<feature type="non-terminal residue" evidence="2">
    <location>
        <position position="158"/>
    </location>
</feature>
<name>A0AAV0MI70_9ROSI</name>
<keyword evidence="3" id="KW-1185">Reference proteome</keyword>
<feature type="compositionally biased region" description="Polar residues" evidence="1">
    <location>
        <begin position="20"/>
        <end position="37"/>
    </location>
</feature>
<dbReference type="AlphaFoldDB" id="A0AAV0MI70"/>